<dbReference type="Gene3D" id="1.10.3810.10">
    <property type="entry name" value="Biosynthetic peptidoglycan transglycosylase-like"/>
    <property type="match status" value="1"/>
</dbReference>
<dbReference type="EMBL" id="JAFBCP010000001">
    <property type="protein sequence ID" value="MBM7816682.1"/>
    <property type="molecule type" value="Genomic_DNA"/>
</dbReference>
<comment type="catalytic activity">
    <reaction evidence="7">
        <text>Preferential cleavage: (Ac)2-L-Lys-D-Ala-|-D-Ala. Also transpeptidation of peptidyl-alanyl moieties that are N-acyl substituents of D-alanine.</text>
        <dbReference type="EC" id="3.4.16.4"/>
    </reaction>
</comment>
<evidence type="ECO:0000313" key="13">
    <source>
        <dbReference type="Proteomes" id="UP000809290"/>
    </source>
</evidence>
<dbReference type="GO" id="GO:0004180">
    <property type="term" value="F:carboxypeptidase activity"/>
    <property type="evidence" value="ECO:0007669"/>
    <property type="project" value="UniProtKB-KW"/>
</dbReference>
<dbReference type="PANTHER" id="PTHR32282">
    <property type="entry name" value="BINDING PROTEIN TRANSPEPTIDASE, PUTATIVE-RELATED"/>
    <property type="match status" value="1"/>
</dbReference>
<keyword evidence="1 12" id="KW-0121">Carboxypeptidase</keyword>
<evidence type="ECO:0000259" key="10">
    <source>
        <dbReference type="Pfam" id="PF00905"/>
    </source>
</evidence>
<evidence type="ECO:0000256" key="6">
    <source>
        <dbReference type="ARBA" id="ARBA00023268"/>
    </source>
</evidence>
<sequence length="775" mass="81844">MVSSASNIKTNGMSLILQFIAVSAIAGIVGAGLAIPSVGVASVGAKNVAEIFESLPAELEERPLAEQSKMLAADGSEIASFYWQNRKEVHVDDISQHMQDATVAVEDERFFDHGGVDLQGIFRALVHNTFSDSKQGGSTLTQQYVKNVLSENAHSQDDSDGVEAATEADGAAGYARKLREIKLATALEKKYPKIEILNRYLNINNYSGSPRVYGVEAAAHHYWGIKAKDLNIEQSALLAGVVKNPAAYNPERFPDRALQRRNIVLGQMLKYEYISQEEHDKAVKTDLGLKIHNTPNGCAAAKDAAYFCDYVQRVIENDPVFGKTKEERANVLARGGLTVKTTLNRDMQKAADSTVKKRIPVGDPSGAGHSIVSVEPGTGKVLAMAQNRNYSVTEGKKNFDTQLNYNVDRKHNGASGFQVGSTWKPFVLAEWLREGKKLNTTVNATKRTFSAGSWKYDGCPAVGGSWNPNNAGDGLGSSGMSALQATKKSVNTGYAAMGNQLNMCGIMKTAQSLGLKYGNDEPLDQPQENWKKERNLYISTMPSSILGTTPVAPIDMAAAYAVFASGGTYCKPSPIDSIKDADGKDVKTPDPDCHEAIEPDVAKGVAYALTQTFHGGTTTRLKIGAPAGAKTGTTNFEVGHTWLLGFTSKLSTAVWVGDPDGVRDWRKNSKGKVRGRIYGGTIAGPSWQAYMNKAIKHTKGNEGFRAPSSMMGSGGGGGGGNGGGGNSRPAPKPKKKPSNKGGGGSKGGGGNGGGGNKGGNGGGGGDGGGANTIVG</sequence>
<feature type="domain" description="Penicillin-binding protein transpeptidase" evidence="10">
    <location>
        <begin position="370"/>
        <end position="655"/>
    </location>
</feature>
<comment type="caution">
    <text evidence="12">The sequence shown here is derived from an EMBL/GenBank/DDBJ whole genome shotgun (WGS) entry which is preliminary data.</text>
</comment>
<evidence type="ECO:0000256" key="4">
    <source>
        <dbReference type="ARBA" id="ARBA00022679"/>
    </source>
</evidence>
<evidence type="ECO:0000256" key="9">
    <source>
        <dbReference type="SAM" id="MobiDB-lite"/>
    </source>
</evidence>
<feature type="compositionally biased region" description="Gly residues" evidence="9">
    <location>
        <begin position="712"/>
        <end position="726"/>
    </location>
</feature>
<feature type="domain" description="Glycosyl transferase family 51" evidence="11">
    <location>
        <begin position="75"/>
        <end position="268"/>
    </location>
</feature>
<gene>
    <name evidence="12" type="ORF">JOE56_001376</name>
</gene>
<reference evidence="12 13" key="1">
    <citation type="submission" date="2021-01" db="EMBL/GenBank/DDBJ databases">
        <title>Sequencing the genomes of 1000 actinobacteria strains.</title>
        <authorList>
            <person name="Klenk H.-P."/>
        </authorList>
    </citation>
    <scope>NUCLEOTIDE SEQUENCE [LARGE SCALE GENOMIC DNA]</scope>
    <source>
        <strain evidence="12 13">DSM 13657</strain>
    </source>
</reference>
<evidence type="ECO:0000256" key="7">
    <source>
        <dbReference type="ARBA" id="ARBA00034000"/>
    </source>
</evidence>
<keyword evidence="3" id="KW-0328">Glycosyltransferase</keyword>
<dbReference type="SUPFAM" id="SSF53955">
    <property type="entry name" value="Lysozyme-like"/>
    <property type="match status" value="1"/>
</dbReference>
<dbReference type="PANTHER" id="PTHR32282:SF33">
    <property type="entry name" value="PEPTIDOGLYCAN GLYCOSYLTRANSFERASE"/>
    <property type="match status" value="1"/>
</dbReference>
<dbReference type="RefSeq" id="WP_204515414.1">
    <property type="nucleotide sequence ID" value="NZ_JAFBCP010000001.1"/>
</dbReference>
<feature type="region of interest" description="Disordered" evidence="9">
    <location>
        <begin position="700"/>
        <end position="775"/>
    </location>
</feature>
<dbReference type="InterPro" id="IPR001264">
    <property type="entry name" value="Glyco_trans_51"/>
</dbReference>
<organism evidence="12 13">
    <name type="scientific">Brevibacterium paucivorans</name>
    <dbReference type="NCBI Taxonomy" id="170994"/>
    <lineage>
        <taxon>Bacteria</taxon>
        <taxon>Bacillati</taxon>
        <taxon>Actinomycetota</taxon>
        <taxon>Actinomycetes</taxon>
        <taxon>Micrococcales</taxon>
        <taxon>Brevibacteriaceae</taxon>
        <taxon>Brevibacterium</taxon>
    </lineage>
</organism>
<keyword evidence="2" id="KW-0645">Protease</keyword>
<proteinExistence type="predicted"/>
<dbReference type="Pfam" id="PF00912">
    <property type="entry name" value="Transgly"/>
    <property type="match status" value="1"/>
</dbReference>
<dbReference type="InterPro" id="IPR001460">
    <property type="entry name" value="PCN-bd_Tpept"/>
</dbReference>
<evidence type="ECO:0000256" key="2">
    <source>
        <dbReference type="ARBA" id="ARBA00022670"/>
    </source>
</evidence>
<dbReference type="SUPFAM" id="SSF56601">
    <property type="entry name" value="beta-lactamase/transpeptidase-like"/>
    <property type="match status" value="1"/>
</dbReference>
<dbReference type="InterPro" id="IPR012338">
    <property type="entry name" value="Beta-lactam/transpept-like"/>
</dbReference>
<evidence type="ECO:0000256" key="3">
    <source>
        <dbReference type="ARBA" id="ARBA00022676"/>
    </source>
</evidence>
<accession>A0ABS2SK86</accession>
<evidence type="ECO:0000256" key="8">
    <source>
        <dbReference type="ARBA" id="ARBA00049902"/>
    </source>
</evidence>
<feature type="compositionally biased region" description="Gly residues" evidence="9">
    <location>
        <begin position="740"/>
        <end position="775"/>
    </location>
</feature>
<dbReference type="InterPro" id="IPR023346">
    <property type="entry name" value="Lysozyme-like_dom_sf"/>
</dbReference>
<dbReference type="InterPro" id="IPR050396">
    <property type="entry name" value="Glycosyltr_51/Transpeptidase"/>
</dbReference>
<evidence type="ECO:0000256" key="1">
    <source>
        <dbReference type="ARBA" id="ARBA00022645"/>
    </source>
</evidence>
<keyword evidence="6" id="KW-0511">Multifunctional enzyme</keyword>
<protein>
    <submittedName>
        <fullName evidence="12">Membrane peptidoglycan carboxypeptidase</fullName>
    </submittedName>
</protein>
<evidence type="ECO:0000259" key="11">
    <source>
        <dbReference type="Pfam" id="PF00912"/>
    </source>
</evidence>
<keyword evidence="4" id="KW-0808">Transferase</keyword>
<name>A0ABS2SK86_9MICO</name>
<keyword evidence="13" id="KW-1185">Reference proteome</keyword>
<dbReference type="Gene3D" id="3.40.710.10">
    <property type="entry name" value="DD-peptidase/beta-lactamase superfamily"/>
    <property type="match status" value="1"/>
</dbReference>
<evidence type="ECO:0000256" key="5">
    <source>
        <dbReference type="ARBA" id="ARBA00022801"/>
    </source>
</evidence>
<comment type="catalytic activity">
    <reaction evidence="8">
        <text>[GlcNAc-(1-&gt;4)-Mur2Ac(oyl-L-Ala-gamma-D-Glu-L-Lys-D-Ala-D-Ala)](n)-di-trans,octa-cis-undecaprenyl diphosphate + beta-D-GlcNAc-(1-&gt;4)-Mur2Ac(oyl-L-Ala-gamma-D-Glu-L-Lys-D-Ala-D-Ala)-di-trans,octa-cis-undecaprenyl diphosphate = [GlcNAc-(1-&gt;4)-Mur2Ac(oyl-L-Ala-gamma-D-Glu-L-Lys-D-Ala-D-Ala)](n+1)-di-trans,octa-cis-undecaprenyl diphosphate + di-trans,octa-cis-undecaprenyl diphosphate + H(+)</text>
        <dbReference type="Rhea" id="RHEA:23708"/>
        <dbReference type="Rhea" id="RHEA-COMP:9602"/>
        <dbReference type="Rhea" id="RHEA-COMP:9603"/>
        <dbReference type="ChEBI" id="CHEBI:15378"/>
        <dbReference type="ChEBI" id="CHEBI:58405"/>
        <dbReference type="ChEBI" id="CHEBI:60033"/>
        <dbReference type="ChEBI" id="CHEBI:78435"/>
        <dbReference type="EC" id="2.4.99.28"/>
    </reaction>
</comment>
<evidence type="ECO:0000313" key="12">
    <source>
        <dbReference type="EMBL" id="MBM7816682.1"/>
    </source>
</evidence>
<dbReference type="InterPro" id="IPR036950">
    <property type="entry name" value="PBP_transglycosylase"/>
</dbReference>
<keyword evidence="5" id="KW-0378">Hydrolase</keyword>
<dbReference type="Pfam" id="PF00905">
    <property type="entry name" value="Transpeptidase"/>
    <property type="match status" value="1"/>
</dbReference>
<dbReference type="Proteomes" id="UP000809290">
    <property type="component" value="Unassembled WGS sequence"/>
</dbReference>